<evidence type="ECO:0000256" key="4">
    <source>
        <dbReference type="ARBA" id="ARBA00023125"/>
    </source>
</evidence>
<comment type="caution">
    <text evidence="7">The sequence shown here is derived from an EMBL/GenBank/DDBJ whole genome shotgun (WGS) entry which is preliminary data.</text>
</comment>
<dbReference type="PANTHER" id="PTHR33217">
    <property type="entry name" value="TRANSPOSASE FOR INSERTION SEQUENCE ELEMENT IS1081"/>
    <property type="match status" value="1"/>
</dbReference>
<reference evidence="7" key="1">
    <citation type="journal article" date="2020" name="mSystems">
        <title>Genome- and Community-Level Interaction Insights into Carbon Utilization and Element Cycling Functions of Hydrothermarchaeota in Hydrothermal Sediment.</title>
        <authorList>
            <person name="Zhou Z."/>
            <person name="Liu Y."/>
            <person name="Xu W."/>
            <person name="Pan J."/>
            <person name="Luo Z.H."/>
            <person name="Li M."/>
        </authorList>
    </citation>
    <scope>NUCLEOTIDE SEQUENCE [LARGE SCALE GENOMIC DNA]</scope>
    <source>
        <strain evidence="7">SpSt-456</strain>
    </source>
</reference>
<protein>
    <recommendedName>
        <fullName evidence="6">Mutator family transposase</fullName>
    </recommendedName>
</protein>
<evidence type="ECO:0000256" key="2">
    <source>
        <dbReference type="ARBA" id="ARBA00010961"/>
    </source>
</evidence>
<dbReference type="PANTHER" id="PTHR33217:SF9">
    <property type="entry name" value="MUTATOR FAMILY TRANSPOSASE"/>
    <property type="match status" value="1"/>
</dbReference>
<dbReference type="EMBL" id="DSTK01000014">
    <property type="protein sequence ID" value="HFK96754.1"/>
    <property type="molecule type" value="Genomic_DNA"/>
</dbReference>
<evidence type="ECO:0000256" key="6">
    <source>
        <dbReference type="RuleBase" id="RU365089"/>
    </source>
</evidence>
<evidence type="ECO:0000256" key="5">
    <source>
        <dbReference type="ARBA" id="ARBA00023172"/>
    </source>
</evidence>
<comment type="function">
    <text evidence="1 6">Required for the transposition of the insertion element.</text>
</comment>
<accession>A0A832A4T4</accession>
<evidence type="ECO:0000313" key="7">
    <source>
        <dbReference type="EMBL" id="HFK96754.1"/>
    </source>
</evidence>
<comment type="similarity">
    <text evidence="2 6">Belongs to the transposase mutator family.</text>
</comment>
<keyword evidence="5 6" id="KW-0233">DNA recombination</keyword>
<dbReference type="GO" id="GO:0003677">
    <property type="term" value="F:DNA binding"/>
    <property type="evidence" value="ECO:0007669"/>
    <property type="project" value="UniProtKB-UniRule"/>
</dbReference>
<keyword evidence="3 6" id="KW-0815">Transposition</keyword>
<evidence type="ECO:0000256" key="3">
    <source>
        <dbReference type="ARBA" id="ARBA00022578"/>
    </source>
</evidence>
<dbReference type="AlphaFoldDB" id="A0A832A4T4"/>
<organism evidence="7">
    <name type="scientific">Desulfacinum infernum</name>
    <dbReference type="NCBI Taxonomy" id="35837"/>
    <lineage>
        <taxon>Bacteria</taxon>
        <taxon>Pseudomonadati</taxon>
        <taxon>Thermodesulfobacteriota</taxon>
        <taxon>Syntrophobacteria</taxon>
        <taxon>Syntrophobacterales</taxon>
        <taxon>Syntrophobacteraceae</taxon>
        <taxon>Desulfacinum</taxon>
    </lineage>
</organism>
<keyword evidence="6" id="KW-0814">Transposable element</keyword>
<gene>
    <name evidence="7" type="ORF">ENS06_05440</name>
</gene>
<dbReference type="InterPro" id="IPR001207">
    <property type="entry name" value="Transposase_mutator"/>
</dbReference>
<proteinExistence type="inferred from homology"/>
<name>A0A832A4T4_9BACT</name>
<evidence type="ECO:0000256" key="1">
    <source>
        <dbReference type="ARBA" id="ARBA00002190"/>
    </source>
</evidence>
<sequence>MKEGNIAELRNPGSMIHDLLTEVLRHGARKLLAEAIEIEVEAFLGDLHHLRDEEGRLRLVRNGYLPERQVQTGIGNVAVKVPRVRDRCPDPVEGPIRFSSKILPRYLRRTKSLEELVPWLYLKGVSTGEMAEALTALLGPGSPGLSPSTVTRLKEVWHEDLERWRKRDLSCPFGKRA</sequence>
<dbReference type="GO" id="GO:0006313">
    <property type="term" value="P:DNA transposition"/>
    <property type="evidence" value="ECO:0007669"/>
    <property type="project" value="UniProtKB-UniRule"/>
</dbReference>
<dbReference type="GO" id="GO:0004803">
    <property type="term" value="F:transposase activity"/>
    <property type="evidence" value="ECO:0007669"/>
    <property type="project" value="UniProtKB-UniRule"/>
</dbReference>
<dbReference type="Pfam" id="PF00872">
    <property type="entry name" value="Transposase_mut"/>
    <property type="match status" value="1"/>
</dbReference>
<keyword evidence="4 6" id="KW-0238">DNA-binding</keyword>